<dbReference type="SUPFAM" id="SSF48403">
    <property type="entry name" value="Ankyrin repeat"/>
    <property type="match status" value="1"/>
</dbReference>
<evidence type="ECO:0000256" key="3">
    <source>
        <dbReference type="SAM" id="MobiDB-lite"/>
    </source>
</evidence>
<accession>A0A0G4GDR7</accession>
<dbReference type="OrthoDB" id="298286at2759"/>
<dbReference type="InterPro" id="IPR019734">
    <property type="entry name" value="TPR_rpt"/>
</dbReference>
<dbReference type="VEuPathDB" id="CryptoDB:Vbra_17487"/>
<dbReference type="SMART" id="SM00248">
    <property type="entry name" value="ANK"/>
    <property type="match status" value="6"/>
</dbReference>
<dbReference type="InterPro" id="IPR051616">
    <property type="entry name" value="Cul2-RING_E3_ligase_SR"/>
</dbReference>
<gene>
    <name evidence="4" type="ORF">Vbra_17487</name>
</gene>
<organism evidence="4 5">
    <name type="scientific">Vitrella brassicaformis (strain CCMP3155)</name>
    <dbReference type="NCBI Taxonomy" id="1169540"/>
    <lineage>
        <taxon>Eukaryota</taxon>
        <taxon>Sar</taxon>
        <taxon>Alveolata</taxon>
        <taxon>Colpodellida</taxon>
        <taxon>Vitrellaceae</taxon>
        <taxon>Vitrella</taxon>
    </lineage>
</organism>
<dbReference type="InParanoid" id="A0A0G4GDR7"/>
<dbReference type="PANTHER" id="PTHR46224:SF6">
    <property type="entry name" value="ANKYRIN REPEAT FAMILY PROTEIN"/>
    <property type="match status" value="1"/>
</dbReference>
<feature type="compositionally biased region" description="Basic and acidic residues" evidence="3">
    <location>
        <begin position="310"/>
        <end position="324"/>
    </location>
</feature>
<dbReference type="PANTHER" id="PTHR46224">
    <property type="entry name" value="ANKYRIN REPEAT FAMILY PROTEIN"/>
    <property type="match status" value="1"/>
</dbReference>
<dbReference type="Proteomes" id="UP000041254">
    <property type="component" value="Unassembled WGS sequence"/>
</dbReference>
<dbReference type="AlphaFoldDB" id="A0A0G4GDR7"/>
<evidence type="ECO:0000256" key="1">
    <source>
        <dbReference type="PROSITE-ProRule" id="PRU00023"/>
    </source>
</evidence>
<dbReference type="InterPro" id="IPR002110">
    <property type="entry name" value="Ankyrin_rpt"/>
</dbReference>
<dbReference type="OMA" id="AACYFNQ"/>
<dbReference type="Pfam" id="PF00023">
    <property type="entry name" value="Ank"/>
    <property type="match status" value="1"/>
</dbReference>
<keyword evidence="1" id="KW-0040">ANK repeat</keyword>
<dbReference type="STRING" id="1169540.A0A0G4GDR7"/>
<feature type="repeat" description="TPR" evidence="2">
    <location>
        <begin position="461"/>
        <end position="494"/>
    </location>
</feature>
<evidence type="ECO:0000313" key="5">
    <source>
        <dbReference type="Proteomes" id="UP000041254"/>
    </source>
</evidence>
<dbReference type="EMBL" id="CDMY01000635">
    <property type="protein sequence ID" value="CEM27504.1"/>
    <property type="molecule type" value="Genomic_DNA"/>
</dbReference>
<protein>
    <submittedName>
        <fullName evidence="4">Uncharacterized protein</fullName>
    </submittedName>
</protein>
<name>A0A0G4GDR7_VITBC</name>
<dbReference type="Gene3D" id="1.25.40.20">
    <property type="entry name" value="Ankyrin repeat-containing domain"/>
    <property type="match status" value="2"/>
</dbReference>
<dbReference type="PROSITE" id="PS50005">
    <property type="entry name" value="TPR"/>
    <property type="match status" value="1"/>
</dbReference>
<dbReference type="SMART" id="SM00028">
    <property type="entry name" value="TPR"/>
    <property type="match status" value="3"/>
</dbReference>
<evidence type="ECO:0000256" key="2">
    <source>
        <dbReference type="PROSITE-ProRule" id="PRU00339"/>
    </source>
</evidence>
<dbReference type="InterPro" id="IPR011990">
    <property type="entry name" value="TPR-like_helical_dom_sf"/>
</dbReference>
<dbReference type="PROSITE" id="PS50297">
    <property type="entry name" value="ANK_REP_REGION"/>
    <property type="match status" value="2"/>
</dbReference>
<dbReference type="PROSITE" id="PS50088">
    <property type="entry name" value="ANK_REPEAT"/>
    <property type="match status" value="3"/>
</dbReference>
<evidence type="ECO:0000313" key="4">
    <source>
        <dbReference type="EMBL" id="CEM27504.1"/>
    </source>
</evidence>
<keyword evidence="2" id="KW-0802">TPR repeat</keyword>
<dbReference type="SUPFAM" id="SSF48452">
    <property type="entry name" value="TPR-like"/>
    <property type="match status" value="1"/>
</dbReference>
<dbReference type="PhylomeDB" id="A0A0G4GDR7"/>
<reference evidence="4 5" key="1">
    <citation type="submission" date="2014-11" db="EMBL/GenBank/DDBJ databases">
        <authorList>
            <person name="Zhu J."/>
            <person name="Qi W."/>
            <person name="Song R."/>
        </authorList>
    </citation>
    <scope>NUCLEOTIDE SEQUENCE [LARGE SCALE GENOMIC DNA]</scope>
</reference>
<sequence length="524" mass="57097">MAASASASHSNEAFNRVKKELTQLLACAKDQDAAELISHLETIRRERGEEGVTLADIVNQYRDGNGRGCLHFACMGGRVENVKTLLAIEGVKVDLECDVGDTPLLLAVLHNHADVVRLLLDRGAKISHLNRKGTSALHVAAEHRDGSLLEMLLNCRTDETPLPPCDVNACSTEFGTPLLWAVTQQNATAVRLLLAHGANPDLGSRQVPPPLILSASMRHHVDTAKEIFDLLLEGGADPNVEDQDGWIPLHCTAENGDAEGTQKLLSKGANPNKVTNGQTPLQLGHTFDAICALLRPVTNVAAEAAEAAKPMDIEAHGPSNRDDNANGQGDGFDAAGAFEKVHWDEAEHRKRRERAEELKTKGNQLYKNGQNAPALETYREAISVLTDDNPLISFIRSLTDARGPKAGTEFDFGHLSSCRQELVLLLRALHSNCAACHLAMDQPQQAIAQGKETVRYDPEWPKGYYRLAHAYKALGDLTQAATELGTAFTKDPHNKELKSEFREVFNQARESNQSSRLAAATEIR</sequence>
<feature type="repeat" description="ANK" evidence="1">
    <location>
        <begin position="99"/>
        <end position="131"/>
    </location>
</feature>
<feature type="repeat" description="ANK" evidence="1">
    <location>
        <begin position="244"/>
        <end position="276"/>
    </location>
</feature>
<feature type="repeat" description="ANK" evidence="1">
    <location>
        <begin position="173"/>
        <end position="205"/>
    </location>
</feature>
<dbReference type="InterPro" id="IPR036770">
    <property type="entry name" value="Ankyrin_rpt-contain_sf"/>
</dbReference>
<proteinExistence type="predicted"/>
<dbReference type="Gene3D" id="1.25.40.10">
    <property type="entry name" value="Tetratricopeptide repeat domain"/>
    <property type="match status" value="1"/>
</dbReference>
<keyword evidence="5" id="KW-1185">Reference proteome</keyword>
<feature type="region of interest" description="Disordered" evidence="3">
    <location>
        <begin position="310"/>
        <end position="329"/>
    </location>
</feature>
<dbReference type="Pfam" id="PF12796">
    <property type="entry name" value="Ank_2"/>
    <property type="match status" value="2"/>
</dbReference>